<dbReference type="PANTHER" id="PTHR28052:SF1">
    <property type="entry name" value="UPF0545 PROTEIN C22ORF39"/>
    <property type="match status" value="1"/>
</dbReference>
<feature type="region of interest" description="Disordered" evidence="1">
    <location>
        <begin position="212"/>
        <end position="242"/>
    </location>
</feature>
<dbReference type="InterPro" id="IPR021475">
    <property type="entry name" value="Pants/Emi1-like"/>
</dbReference>
<dbReference type="Pfam" id="PF11326">
    <property type="entry name" value="PANTS-like"/>
    <property type="match status" value="1"/>
</dbReference>
<dbReference type="GeneID" id="11506537"/>
<gene>
    <name evidence="2" type="ORF">MYCTH_2311356</name>
</gene>
<reference evidence="2 3" key="1">
    <citation type="journal article" date="2011" name="Nat. Biotechnol.">
        <title>Comparative genomic analysis of the thermophilic biomass-degrading fungi Myceliophthora thermophila and Thielavia terrestris.</title>
        <authorList>
            <person name="Berka R.M."/>
            <person name="Grigoriev I.V."/>
            <person name="Otillar R."/>
            <person name="Salamov A."/>
            <person name="Grimwood J."/>
            <person name="Reid I."/>
            <person name="Ishmael N."/>
            <person name="John T."/>
            <person name="Darmond C."/>
            <person name="Moisan M.-C."/>
            <person name="Henrissat B."/>
            <person name="Coutinho P.M."/>
            <person name="Lombard V."/>
            <person name="Natvig D.O."/>
            <person name="Lindquist E."/>
            <person name="Schmutz J."/>
            <person name="Lucas S."/>
            <person name="Harris P."/>
            <person name="Powlowski J."/>
            <person name="Bellemare A."/>
            <person name="Taylor D."/>
            <person name="Butler G."/>
            <person name="de Vries R.P."/>
            <person name="Allijn I.E."/>
            <person name="van den Brink J."/>
            <person name="Ushinsky S."/>
            <person name="Storms R."/>
            <person name="Powell A.J."/>
            <person name="Paulsen I.T."/>
            <person name="Elbourne L.D.H."/>
            <person name="Baker S.E."/>
            <person name="Magnuson J."/>
            <person name="LaBoissiere S."/>
            <person name="Clutterbuck A.J."/>
            <person name="Martinez D."/>
            <person name="Wogulis M."/>
            <person name="de Leon A.L."/>
            <person name="Rey M.W."/>
            <person name="Tsang A."/>
        </authorList>
    </citation>
    <scope>NUCLEOTIDE SEQUENCE [LARGE SCALE GENOMIC DNA]</scope>
    <source>
        <strain evidence="3">ATCC 42464 / BCRC 31852 / DSM 1799</strain>
    </source>
</reference>
<feature type="compositionally biased region" description="Low complexity" evidence="1">
    <location>
        <begin position="16"/>
        <end position="36"/>
    </location>
</feature>
<accession>G2QNZ8</accession>
<dbReference type="VEuPathDB" id="FungiDB:MYCTH_2311356"/>
<dbReference type="InParanoid" id="G2QNZ8"/>
<name>G2QNZ8_THET4</name>
<protein>
    <recommendedName>
        <fullName evidence="4">Early meiotic induction protein 1</fullName>
    </recommendedName>
</protein>
<evidence type="ECO:0000256" key="1">
    <source>
        <dbReference type="SAM" id="MobiDB-lite"/>
    </source>
</evidence>
<dbReference type="STRING" id="573729.G2QNZ8"/>
<keyword evidence="3" id="KW-1185">Reference proteome</keyword>
<dbReference type="PANTHER" id="PTHR28052">
    <property type="entry name" value="UPF0545 PROTEIN C22ORF39"/>
    <property type="match status" value="1"/>
</dbReference>
<dbReference type="eggNOG" id="ENOG502S4MN">
    <property type="taxonomic scope" value="Eukaryota"/>
</dbReference>
<organism evidence="2 3">
    <name type="scientific">Thermothelomyces thermophilus (strain ATCC 42464 / BCRC 31852 / DSM 1799)</name>
    <name type="common">Sporotrichum thermophile</name>
    <dbReference type="NCBI Taxonomy" id="573729"/>
    <lineage>
        <taxon>Eukaryota</taxon>
        <taxon>Fungi</taxon>
        <taxon>Dikarya</taxon>
        <taxon>Ascomycota</taxon>
        <taxon>Pezizomycotina</taxon>
        <taxon>Sordariomycetes</taxon>
        <taxon>Sordariomycetidae</taxon>
        <taxon>Sordariales</taxon>
        <taxon>Chaetomiaceae</taxon>
        <taxon>Thermothelomyces</taxon>
    </lineage>
</organism>
<feature type="compositionally biased region" description="Low complexity" evidence="1">
    <location>
        <begin position="112"/>
        <end position="123"/>
    </location>
</feature>
<dbReference type="Proteomes" id="UP000007322">
    <property type="component" value="Chromosome 7"/>
</dbReference>
<dbReference type="HOGENOM" id="CLU_074897_0_0_1"/>
<feature type="region of interest" description="Disordered" evidence="1">
    <location>
        <begin position="1"/>
        <end position="134"/>
    </location>
</feature>
<feature type="compositionally biased region" description="Low complexity" evidence="1">
    <location>
        <begin position="85"/>
        <end position="97"/>
    </location>
</feature>
<evidence type="ECO:0008006" key="4">
    <source>
        <dbReference type="Google" id="ProtNLM"/>
    </source>
</evidence>
<evidence type="ECO:0000313" key="3">
    <source>
        <dbReference type="Proteomes" id="UP000007322"/>
    </source>
</evidence>
<dbReference type="KEGG" id="mtm:MYCTH_2311356"/>
<dbReference type="RefSeq" id="XP_003666564.1">
    <property type="nucleotide sequence ID" value="XM_003666516.1"/>
</dbReference>
<proteinExistence type="predicted"/>
<dbReference type="OMA" id="FGGQWVN"/>
<evidence type="ECO:0000313" key="2">
    <source>
        <dbReference type="EMBL" id="AEO61319.1"/>
    </source>
</evidence>
<dbReference type="EMBL" id="CP003008">
    <property type="protein sequence ID" value="AEO61319.1"/>
    <property type="molecule type" value="Genomic_DNA"/>
</dbReference>
<dbReference type="AlphaFoldDB" id="G2QNZ8"/>
<dbReference type="OrthoDB" id="2017405at2759"/>
<feature type="compositionally biased region" description="Pro residues" evidence="1">
    <location>
        <begin position="75"/>
        <end position="84"/>
    </location>
</feature>
<sequence length="281" mass="30991">MGWFWRSSPSVKTEGSSSVPPATSTTPSSSVAETPPQAKAAPSGPESSPGDREIAMFMDMLMKDAQSSSSAQHKTPPPPPPPSSLPSSLPSQASSDSKSTRSSWLPWASTKPAAEPAAEQAQPPRRKTRSPQSLAMSEHVLPTTMSCRDAFDYAWHCHTPGSQWNAVYRYGSVRTCSELWDDFWFCMRTKSYPPELRAEAIREHYRAKEEAKYGGGKPSSEDVWESREERVPPGTAFKKSFDPPIVDDAEFQRVDAERRRRIREAIGIEGRDGGGSEKKGE</sequence>